<comment type="caution">
    <text evidence="2">The sequence shown here is derived from an EMBL/GenBank/DDBJ whole genome shotgun (WGS) entry which is preliminary data.</text>
</comment>
<evidence type="ECO:0000313" key="3">
    <source>
        <dbReference type="Proteomes" id="UP001066276"/>
    </source>
</evidence>
<name>A0AAV7MYP1_PLEWA</name>
<evidence type="ECO:0000256" key="1">
    <source>
        <dbReference type="SAM" id="MobiDB-lite"/>
    </source>
</evidence>
<evidence type="ECO:0000313" key="2">
    <source>
        <dbReference type="EMBL" id="KAJ1108885.1"/>
    </source>
</evidence>
<protein>
    <submittedName>
        <fullName evidence="2">Uncharacterized protein</fullName>
    </submittedName>
</protein>
<dbReference type="Proteomes" id="UP001066276">
    <property type="component" value="Chromosome 9"/>
</dbReference>
<feature type="compositionally biased region" description="Basic and acidic residues" evidence="1">
    <location>
        <begin position="1"/>
        <end position="35"/>
    </location>
</feature>
<gene>
    <name evidence="2" type="ORF">NDU88_006255</name>
</gene>
<sequence>MRSEGGTERSHQDEKLGRDDRNNENNKSERGEEQNKGLGGERPLQRRPLDERICHVPGGAWLSQLRSGLRFSYFPF</sequence>
<dbReference type="AlphaFoldDB" id="A0AAV7MYP1"/>
<organism evidence="2 3">
    <name type="scientific">Pleurodeles waltl</name>
    <name type="common">Iberian ribbed newt</name>
    <dbReference type="NCBI Taxonomy" id="8319"/>
    <lineage>
        <taxon>Eukaryota</taxon>
        <taxon>Metazoa</taxon>
        <taxon>Chordata</taxon>
        <taxon>Craniata</taxon>
        <taxon>Vertebrata</taxon>
        <taxon>Euteleostomi</taxon>
        <taxon>Amphibia</taxon>
        <taxon>Batrachia</taxon>
        <taxon>Caudata</taxon>
        <taxon>Salamandroidea</taxon>
        <taxon>Salamandridae</taxon>
        <taxon>Pleurodelinae</taxon>
        <taxon>Pleurodeles</taxon>
    </lineage>
</organism>
<keyword evidence="3" id="KW-1185">Reference proteome</keyword>
<proteinExistence type="predicted"/>
<reference evidence="2" key="1">
    <citation type="journal article" date="2022" name="bioRxiv">
        <title>Sequencing and chromosome-scale assembly of the giantPleurodeles waltlgenome.</title>
        <authorList>
            <person name="Brown T."/>
            <person name="Elewa A."/>
            <person name="Iarovenko S."/>
            <person name="Subramanian E."/>
            <person name="Araus A.J."/>
            <person name="Petzold A."/>
            <person name="Susuki M."/>
            <person name="Suzuki K.-i.T."/>
            <person name="Hayashi T."/>
            <person name="Toyoda A."/>
            <person name="Oliveira C."/>
            <person name="Osipova E."/>
            <person name="Leigh N.D."/>
            <person name="Simon A."/>
            <person name="Yun M.H."/>
        </authorList>
    </citation>
    <scope>NUCLEOTIDE SEQUENCE</scope>
    <source>
        <strain evidence="2">20211129_DDA</strain>
        <tissue evidence="2">Liver</tissue>
    </source>
</reference>
<feature type="region of interest" description="Disordered" evidence="1">
    <location>
        <begin position="1"/>
        <end position="50"/>
    </location>
</feature>
<dbReference type="EMBL" id="JANPWB010000013">
    <property type="protein sequence ID" value="KAJ1108885.1"/>
    <property type="molecule type" value="Genomic_DNA"/>
</dbReference>
<accession>A0AAV7MYP1</accession>